<keyword evidence="1" id="KW-1133">Transmembrane helix</keyword>
<proteinExistence type="predicted"/>
<evidence type="ECO:0000256" key="1">
    <source>
        <dbReference type="SAM" id="Phobius"/>
    </source>
</evidence>
<keyword evidence="3" id="KW-1185">Reference proteome</keyword>
<accession>A0ABW4V0Y6</accession>
<keyword evidence="1" id="KW-0472">Membrane</keyword>
<sequence length="48" mass="5442">MNYISIYNVGDDLMADRFIFAGVIIVVVVIAFVVVAELPIYQFNHVPR</sequence>
<keyword evidence="1" id="KW-0812">Transmembrane</keyword>
<name>A0ABW4V0Y6_9BACL</name>
<gene>
    <name evidence="2" type="ORF">ACFSGI_21090</name>
</gene>
<evidence type="ECO:0000313" key="3">
    <source>
        <dbReference type="Proteomes" id="UP001597403"/>
    </source>
</evidence>
<protein>
    <submittedName>
        <fullName evidence="2">Uncharacterized protein</fullName>
    </submittedName>
</protein>
<evidence type="ECO:0000313" key="2">
    <source>
        <dbReference type="EMBL" id="MFD1992475.1"/>
    </source>
</evidence>
<comment type="caution">
    <text evidence="2">The sequence shown here is derived from an EMBL/GenBank/DDBJ whole genome shotgun (WGS) entry which is preliminary data.</text>
</comment>
<dbReference type="Proteomes" id="UP001597403">
    <property type="component" value="Unassembled WGS sequence"/>
</dbReference>
<organism evidence="2 3">
    <name type="scientific">Paenibacillus nicotianae</name>
    <dbReference type="NCBI Taxonomy" id="1526551"/>
    <lineage>
        <taxon>Bacteria</taxon>
        <taxon>Bacillati</taxon>
        <taxon>Bacillota</taxon>
        <taxon>Bacilli</taxon>
        <taxon>Bacillales</taxon>
        <taxon>Paenibacillaceae</taxon>
        <taxon>Paenibacillus</taxon>
    </lineage>
</organism>
<feature type="transmembrane region" description="Helical" evidence="1">
    <location>
        <begin position="18"/>
        <end position="41"/>
    </location>
</feature>
<dbReference type="EMBL" id="JBHUGF010000011">
    <property type="protein sequence ID" value="MFD1992475.1"/>
    <property type="molecule type" value="Genomic_DNA"/>
</dbReference>
<reference evidence="3" key="1">
    <citation type="journal article" date="2019" name="Int. J. Syst. Evol. Microbiol.">
        <title>The Global Catalogue of Microorganisms (GCM) 10K type strain sequencing project: providing services to taxonomists for standard genome sequencing and annotation.</title>
        <authorList>
            <consortium name="The Broad Institute Genomics Platform"/>
            <consortium name="The Broad Institute Genome Sequencing Center for Infectious Disease"/>
            <person name="Wu L."/>
            <person name="Ma J."/>
        </authorList>
    </citation>
    <scope>NUCLEOTIDE SEQUENCE [LARGE SCALE GENOMIC DNA]</scope>
    <source>
        <strain evidence="3">CGMCC 1.15067</strain>
    </source>
</reference>